<dbReference type="InterPro" id="IPR031311">
    <property type="entry name" value="CHIT_BIND_RR_consensus"/>
</dbReference>
<feature type="signal peptide" evidence="4">
    <location>
        <begin position="1"/>
        <end position="19"/>
    </location>
</feature>
<dbReference type="EnsemblMetazoa" id="XM_050656343.1">
    <property type="protein sequence ID" value="XP_050512300.1"/>
    <property type="gene ID" value="LOC126888249"/>
</dbReference>
<evidence type="ECO:0000313" key="5">
    <source>
        <dbReference type="EnsemblMetazoa" id="XP_050512300.1"/>
    </source>
</evidence>
<feature type="compositionally biased region" description="Polar residues" evidence="3">
    <location>
        <begin position="265"/>
        <end position="288"/>
    </location>
</feature>
<dbReference type="InterPro" id="IPR000618">
    <property type="entry name" value="Insect_cuticle"/>
</dbReference>
<dbReference type="GO" id="GO:0062129">
    <property type="term" value="C:chitin-based extracellular matrix"/>
    <property type="evidence" value="ECO:0007669"/>
    <property type="project" value="TreeGrafter"/>
</dbReference>
<name>A0A6P7FX01_DIAVI</name>
<dbReference type="PROSITE" id="PS51155">
    <property type="entry name" value="CHIT_BIND_RR_2"/>
    <property type="match status" value="2"/>
</dbReference>
<dbReference type="PANTHER" id="PTHR10380">
    <property type="entry name" value="CUTICLE PROTEIN"/>
    <property type="match status" value="1"/>
</dbReference>
<dbReference type="InParanoid" id="A0A6P7FX01"/>
<dbReference type="InterPro" id="IPR050468">
    <property type="entry name" value="Cuticle_Struct_Prot"/>
</dbReference>
<protein>
    <submittedName>
        <fullName evidence="7">Uncharacterized protein LOC114331917 isoform X1</fullName>
    </submittedName>
</protein>
<evidence type="ECO:0000256" key="2">
    <source>
        <dbReference type="PROSITE-ProRule" id="PRU00497"/>
    </source>
</evidence>
<proteinExistence type="predicted"/>
<dbReference type="Proteomes" id="UP001652700">
    <property type="component" value="Unplaced"/>
</dbReference>
<dbReference type="AlphaFoldDB" id="A0A6P7FX01"/>
<evidence type="ECO:0000256" key="1">
    <source>
        <dbReference type="ARBA" id="ARBA00022460"/>
    </source>
</evidence>
<keyword evidence="6" id="KW-1185">Reference proteome</keyword>
<reference evidence="7" key="1">
    <citation type="submission" date="2025-04" db="UniProtKB">
        <authorList>
            <consortium name="RefSeq"/>
        </authorList>
    </citation>
    <scope>IDENTIFICATION</scope>
    <source>
        <tissue evidence="7">Whole insect</tissue>
    </source>
</reference>
<feature type="chain" id="PRO_5028409265" evidence="4">
    <location>
        <begin position="20"/>
        <end position="566"/>
    </location>
</feature>
<keyword evidence="1 2" id="KW-0193">Cuticle</keyword>
<evidence type="ECO:0000256" key="4">
    <source>
        <dbReference type="SAM" id="SignalP"/>
    </source>
</evidence>
<accession>A0A6P7FX01</accession>
<dbReference type="PANTHER" id="PTHR10380:SF119">
    <property type="entry name" value="PROTEIN LETHAL(3)MALIGNANT BLOOD NEOPLASM 1"/>
    <property type="match status" value="1"/>
</dbReference>
<feature type="region of interest" description="Disordered" evidence="3">
    <location>
        <begin position="240"/>
        <end position="288"/>
    </location>
</feature>
<evidence type="ECO:0000313" key="6">
    <source>
        <dbReference type="Proteomes" id="UP001652700"/>
    </source>
</evidence>
<evidence type="ECO:0000256" key="3">
    <source>
        <dbReference type="SAM" id="MobiDB-lite"/>
    </source>
</evidence>
<dbReference type="Pfam" id="PF00379">
    <property type="entry name" value="Chitin_bind_4"/>
    <property type="match status" value="2"/>
</dbReference>
<sequence length="566" mass="60972">MLTKRVFVCLLITLNVIICQKDSDEGRPYEFGFTIDGQQHRHEKKDQNGIIQGEFGFITADGVYHVTVYATDENGNFKILSMRNIRISAPLDGSPALGPISPEASKYLKKAGLPSPAPSAPAAAPSKPLPPAPPKFERIQEAPPPSASTQRAPYVFTTHSTIRPACAGCGLITTPKPGEKFMFQNPAFRNSPEAGVPVPSGPPLLSNSIPNGIIGNGPASLANSGTPDLRSRFSEVAPDAEVLPPGYNNRIVQPSNEKPSPASEKIQSFVSPQQSFGPNFKSQEDSGTLSAISDNGNAGFVRPIEVQGPPSSVIKSNVQSTYQAAGRTTDDGIETFGDVKIAQNRGGKSLGGFSNLPQINNIQNINTQDNGSPQNIRGPVENIDVAGQVETVGNRNINSQENLPNYPQDKFGRLLAPPIGSGPNPLLQPQEVAKLPPVMVSDNVIHVMGKKPIDIAIKDKYPGMVDGLPNGVEVKDVTNILYKFKYTVGFHGHYEKGLKDGSKIGGYFVNGRDGISRIVTYVADENGFRPKFKFINLGLDSPDTPNEKTEKTFGLKDFEFVWYPVD</sequence>
<gene>
    <name evidence="7" type="primary">LOC114331917</name>
</gene>
<dbReference type="PROSITE" id="PS00233">
    <property type="entry name" value="CHIT_BIND_RR_1"/>
    <property type="match status" value="1"/>
</dbReference>
<dbReference type="OrthoDB" id="6362401at2759"/>
<dbReference type="GO" id="GO:0008010">
    <property type="term" value="F:structural constituent of chitin-based larval cuticle"/>
    <property type="evidence" value="ECO:0007669"/>
    <property type="project" value="TreeGrafter"/>
</dbReference>
<dbReference type="RefSeq" id="XP_028137408.1">
    <property type="nucleotide sequence ID" value="XM_028281607.1"/>
</dbReference>
<reference evidence="5" key="2">
    <citation type="submission" date="2025-05" db="UniProtKB">
        <authorList>
            <consortium name="EnsemblMetazoa"/>
        </authorList>
    </citation>
    <scope>IDENTIFICATION</scope>
</reference>
<evidence type="ECO:0000313" key="7">
    <source>
        <dbReference type="RefSeq" id="XP_028137408.1"/>
    </source>
</evidence>
<feature type="region of interest" description="Disordered" evidence="3">
    <location>
        <begin position="109"/>
        <end position="151"/>
    </location>
</feature>
<keyword evidence="4" id="KW-0732">Signal</keyword>
<feature type="compositionally biased region" description="Low complexity" evidence="3">
    <location>
        <begin position="110"/>
        <end position="126"/>
    </location>
</feature>
<organism evidence="7">
    <name type="scientific">Diabrotica virgifera virgifera</name>
    <name type="common">western corn rootworm</name>
    <dbReference type="NCBI Taxonomy" id="50390"/>
    <lineage>
        <taxon>Eukaryota</taxon>
        <taxon>Metazoa</taxon>
        <taxon>Ecdysozoa</taxon>
        <taxon>Arthropoda</taxon>
        <taxon>Hexapoda</taxon>
        <taxon>Insecta</taxon>
        <taxon>Pterygota</taxon>
        <taxon>Neoptera</taxon>
        <taxon>Endopterygota</taxon>
        <taxon>Coleoptera</taxon>
        <taxon>Polyphaga</taxon>
        <taxon>Cucujiformia</taxon>
        <taxon>Chrysomeloidea</taxon>
        <taxon>Chrysomelidae</taxon>
        <taxon>Galerucinae</taxon>
        <taxon>Diabroticina</taxon>
        <taxon>Diabroticites</taxon>
        <taxon>Diabrotica</taxon>
    </lineage>
</organism>